<comment type="function">
    <text evidence="4 5">Catalyzes the reduction of 1-pyrroline-5-carboxylate (PCA) to L-proline.</text>
</comment>
<dbReference type="UniPathway" id="UPA00098">
    <property type="reaction ID" value="UER00361"/>
</dbReference>
<evidence type="ECO:0000259" key="10">
    <source>
        <dbReference type="Pfam" id="PF03807"/>
    </source>
</evidence>
<feature type="region of interest" description="Disordered" evidence="9">
    <location>
        <begin position="1"/>
        <end position="23"/>
    </location>
</feature>
<dbReference type="Proteomes" id="UP000325307">
    <property type="component" value="Unassembled WGS sequence"/>
</dbReference>
<comment type="caution">
    <text evidence="12">The sequence shown here is derived from an EMBL/GenBank/DDBJ whole genome shotgun (WGS) entry which is preliminary data.</text>
</comment>
<evidence type="ECO:0000313" key="13">
    <source>
        <dbReference type="Proteomes" id="UP000325307"/>
    </source>
</evidence>
<feature type="binding site" evidence="7">
    <location>
        <begin position="30"/>
        <end position="35"/>
    </location>
    <ligand>
        <name>NADP(+)</name>
        <dbReference type="ChEBI" id="CHEBI:58349"/>
    </ligand>
</feature>
<dbReference type="NCBIfam" id="TIGR00112">
    <property type="entry name" value="proC"/>
    <property type="match status" value="1"/>
</dbReference>
<dbReference type="InterPro" id="IPR053790">
    <property type="entry name" value="P5CR-like_CS"/>
</dbReference>
<dbReference type="SUPFAM" id="SSF48179">
    <property type="entry name" value="6-phosphogluconate dehydrogenase C-terminal domain-like"/>
    <property type="match status" value="1"/>
</dbReference>
<dbReference type="GO" id="GO:0055129">
    <property type="term" value="P:L-proline biosynthetic process"/>
    <property type="evidence" value="ECO:0007669"/>
    <property type="project" value="UniProtKB-UniRule"/>
</dbReference>
<name>A0A5A7NR51_9MICC</name>
<evidence type="ECO:0000256" key="3">
    <source>
        <dbReference type="ARBA" id="ARBA00023002"/>
    </source>
</evidence>
<dbReference type="HAMAP" id="MF_01925">
    <property type="entry name" value="P5C_reductase"/>
    <property type="match status" value="1"/>
</dbReference>
<comment type="catalytic activity">
    <reaction evidence="5">
        <text>L-proline + NAD(+) = (S)-1-pyrroline-5-carboxylate + NADH + 2 H(+)</text>
        <dbReference type="Rhea" id="RHEA:14105"/>
        <dbReference type="ChEBI" id="CHEBI:15378"/>
        <dbReference type="ChEBI" id="CHEBI:17388"/>
        <dbReference type="ChEBI" id="CHEBI:57540"/>
        <dbReference type="ChEBI" id="CHEBI:57945"/>
        <dbReference type="ChEBI" id="CHEBI:60039"/>
        <dbReference type="EC" id="1.5.1.2"/>
    </reaction>
</comment>
<evidence type="ECO:0000256" key="1">
    <source>
        <dbReference type="ARBA" id="ARBA00005525"/>
    </source>
</evidence>
<keyword evidence="13" id="KW-1185">Reference proteome</keyword>
<dbReference type="Gene3D" id="3.40.50.720">
    <property type="entry name" value="NAD(P)-binding Rossmann-like Domain"/>
    <property type="match status" value="1"/>
</dbReference>
<comment type="similarity">
    <text evidence="1 5 8">Belongs to the pyrroline-5-carboxylate reductase family.</text>
</comment>
<comment type="subcellular location">
    <subcellularLocation>
        <location evidence="5">Cytoplasm</location>
    </subcellularLocation>
</comment>
<dbReference type="InterPro" id="IPR036291">
    <property type="entry name" value="NAD(P)-bd_dom_sf"/>
</dbReference>
<reference evidence="12 13" key="1">
    <citation type="submission" date="2019-09" db="EMBL/GenBank/DDBJ databases">
        <title>Arthrobacter zafarii sp. nov., a moderately thermotolerant and halotolerant actinobacterium isolated from Cholistan desert soil of Pakistan.</title>
        <authorList>
            <person name="Amin A."/>
            <person name="Ahmed I."/>
            <person name="Khalid N."/>
            <person name="Schumann P."/>
            <person name="Busse H.J."/>
            <person name="Khan I.U."/>
            <person name="Li S."/>
            <person name="Li W.J."/>
        </authorList>
    </citation>
    <scope>NUCLEOTIDE SEQUENCE [LARGE SCALE GENOMIC DNA]</scope>
    <source>
        <strain evidence="12 13">NCCP-1664</strain>
    </source>
</reference>
<organism evidence="12 13">
    <name type="scientific">Zafaria cholistanensis</name>
    <dbReference type="NCBI Taxonomy" id="1682741"/>
    <lineage>
        <taxon>Bacteria</taxon>
        <taxon>Bacillati</taxon>
        <taxon>Actinomycetota</taxon>
        <taxon>Actinomycetes</taxon>
        <taxon>Micrococcales</taxon>
        <taxon>Micrococcaceae</taxon>
        <taxon>Zafaria</taxon>
    </lineage>
</organism>
<dbReference type="SUPFAM" id="SSF51735">
    <property type="entry name" value="NAD(P)-binding Rossmann-fold domains"/>
    <property type="match status" value="1"/>
</dbReference>
<dbReference type="InterPro" id="IPR000304">
    <property type="entry name" value="Pyrroline-COOH_reductase"/>
</dbReference>
<evidence type="ECO:0000256" key="2">
    <source>
        <dbReference type="ARBA" id="ARBA00022857"/>
    </source>
</evidence>
<evidence type="ECO:0000259" key="11">
    <source>
        <dbReference type="Pfam" id="PF14748"/>
    </source>
</evidence>
<keyword evidence="5" id="KW-0963">Cytoplasm</keyword>
<dbReference type="Gene3D" id="1.10.3730.10">
    <property type="entry name" value="ProC C-terminal domain-like"/>
    <property type="match status" value="1"/>
</dbReference>
<dbReference type="InterPro" id="IPR029036">
    <property type="entry name" value="P5CR_dimer"/>
</dbReference>
<dbReference type="PANTHER" id="PTHR11645:SF0">
    <property type="entry name" value="PYRROLINE-5-CARBOXYLATE REDUCTASE 3"/>
    <property type="match status" value="1"/>
</dbReference>
<keyword evidence="5 8" id="KW-0028">Amino-acid biosynthesis</keyword>
<keyword evidence="5 8" id="KW-0641">Proline biosynthesis</keyword>
<dbReference type="PIRSF" id="PIRSF000193">
    <property type="entry name" value="Pyrrol-5-carb_rd"/>
    <property type="match status" value="1"/>
</dbReference>
<comment type="pathway">
    <text evidence="5 8">Amino-acid biosynthesis; L-proline biosynthesis; L-proline from L-glutamate 5-semialdehyde: step 1/1.</text>
</comment>
<protein>
    <recommendedName>
        <fullName evidence="5 6">Pyrroline-5-carboxylate reductase</fullName>
        <shortName evidence="5">P5C reductase</shortName>
        <shortName evidence="5">P5CR</shortName>
        <ecNumber evidence="5 6">1.5.1.2</ecNumber>
    </recommendedName>
    <alternativeName>
        <fullName evidence="5">PCA reductase</fullName>
    </alternativeName>
</protein>
<proteinExistence type="inferred from homology"/>
<evidence type="ECO:0000256" key="8">
    <source>
        <dbReference type="RuleBase" id="RU003903"/>
    </source>
</evidence>
<evidence type="ECO:0000256" key="6">
    <source>
        <dbReference type="NCBIfam" id="TIGR00112"/>
    </source>
</evidence>
<dbReference type="AlphaFoldDB" id="A0A5A7NR51"/>
<evidence type="ECO:0000313" key="12">
    <source>
        <dbReference type="EMBL" id="GER22457.1"/>
    </source>
</evidence>
<dbReference type="EMBL" id="BKDJ01000003">
    <property type="protein sequence ID" value="GER22457.1"/>
    <property type="molecule type" value="Genomic_DNA"/>
</dbReference>
<evidence type="ECO:0000256" key="9">
    <source>
        <dbReference type="SAM" id="MobiDB-lite"/>
    </source>
</evidence>
<evidence type="ECO:0000256" key="5">
    <source>
        <dbReference type="HAMAP-Rule" id="MF_01925"/>
    </source>
</evidence>
<evidence type="ECO:0000256" key="7">
    <source>
        <dbReference type="PIRSR" id="PIRSR000193-1"/>
    </source>
</evidence>
<keyword evidence="3 5" id="KW-0560">Oxidoreductase</keyword>
<dbReference type="Pfam" id="PF03807">
    <property type="entry name" value="F420_oxidored"/>
    <property type="match status" value="1"/>
</dbReference>
<dbReference type="Pfam" id="PF14748">
    <property type="entry name" value="P5CR_dimer"/>
    <property type="match status" value="1"/>
</dbReference>
<dbReference type="PROSITE" id="PS00521">
    <property type="entry name" value="P5CR"/>
    <property type="match status" value="1"/>
</dbReference>
<feature type="domain" description="Pyrroline-5-carboxylate reductase catalytic N-terminal" evidence="10">
    <location>
        <begin position="26"/>
        <end position="126"/>
    </location>
</feature>
<gene>
    <name evidence="5 12" type="primary">proC</name>
    <name evidence="12" type="ORF">NCCP1664_09540</name>
</gene>
<dbReference type="EC" id="1.5.1.2" evidence="5 6"/>
<accession>A0A5A7NR51</accession>
<feature type="domain" description="Pyrroline-5-carboxylate reductase dimerisation" evidence="11">
    <location>
        <begin position="189"/>
        <end position="292"/>
    </location>
</feature>
<dbReference type="GO" id="GO:0005737">
    <property type="term" value="C:cytoplasm"/>
    <property type="evidence" value="ECO:0007669"/>
    <property type="project" value="UniProtKB-SubCell"/>
</dbReference>
<sequence>MTSAAAANALPHPHDADRSRPRPSRRIAFLGAGNMNGAILRGILAAGADPSALVATVRGAEKARALRTETGIEVLAGADTPDANRAAAAGADIVFLGVKPVGIQDLCREIAGALRPDAVVVSVAAGVTIAQIEGALAAGQPVVRSMPNTPLMAGRGAVGLSAGSTATEAQVAEVVALFEVSGLVRVVPEEQLDAVTAISGSGPAYAFYLAEAMARAGVELGLSADLARDLARATVAGAGAMLADPAADPAGLRKAITSPNGTTERALAAFDEAGLADIVARGARAAAERAAEISRSLG</sequence>
<dbReference type="GO" id="GO:0004735">
    <property type="term" value="F:pyrroline-5-carboxylate reductase activity"/>
    <property type="evidence" value="ECO:0007669"/>
    <property type="project" value="UniProtKB-UniRule"/>
</dbReference>
<feature type="binding site" evidence="7">
    <location>
        <position position="84"/>
    </location>
    <ligand>
        <name>NADPH</name>
        <dbReference type="ChEBI" id="CHEBI:57783"/>
    </ligand>
</feature>
<dbReference type="RefSeq" id="WP_149956089.1">
    <property type="nucleotide sequence ID" value="NZ_BKDJ01000003.1"/>
</dbReference>
<comment type="catalytic activity">
    <reaction evidence="5 8">
        <text>L-proline + NADP(+) = (S)-1-pyrroline-5-carboxylate + NADPH + 2 H(+)</text>
        <dbReference type="Rhea" id="RHEA:14109"/>
        <dbReference type="ChEBI" id="CHEBI:15378"/>
        <dbReference type="ChEBI" id="CHEBI:17388"/>
        <dbReference type="ChEBI" id="CHEBI:57783"/>
        <dbReference type="ChEBI" id="CHEBI:58349"/>
        <dbReference type="ChEBI" id="CHEBI:60039"/>
        <dbReference type="EC" id="1.5.1.2"/>
    </reaction>
</comment>
<dbReference type="PANTHER" id="PTHR11645">
    <property type="entry name" value="PYRROLINE-5-CARBOXYLATE REDUCTASE"/>
    <property type="match status" value="1"/>
</dbReference>
<keyword evidence="2 5" id="KW-0521">NADP</keyword>
<dbReference type="FunFam" id="1.10.3730.10:FF:000001">
    <property type="entry name" value="Pyrroline-5-carboxylate reductase"/>
    <property type="match status" value="1"/>
</dbReference>
<dbReference type="InterPro" id="IPR028939">
    <property type="entry name" value="P5C_Rdtase_cat_N"/>
</dbReference>
<dbReference type="OrthoDB" id="9805754at2"/>
<dbReference type="InterPro" id="IPR008927">
    <property type="entry name" value="6-PGluconate_DH-like_C_sf"/>
</dbReference>
<evidence type="ECO:0000256" key="4">
    <source>
        <dbReference type="ARBA" id="ARBA00058118"/>
    </source>
</evidence>